<feature type="transmembrane region" description="Helical" evidence="2">
    <location>
        <begin position="131"/>
        <end position="150"/>
    </location>
</feature>
<dbReference type="PANTHER" id="PTHR34220">
    <property type="entry name" value="SENSOR HISTIDINE KINASE YPDA"/>
    <property type="match status" value="1"/>
</dbReference>
<feature type="transmembrane region" description="Helical" evidence="2">
    <location>
        <begin position="32"/>
        <end position="51"/>
    </location>
</feature>
<keyword evidence="1" id="KW-0175">Coiled coil</keyword>
<organism evidence="4 5">
    <name type="scientific">Rudanella paleaurantiibacter</name>
    <dbReference type="NCBI Taxonomy" id="2614655"/>
    <lineage>
        <taxon>Bacteria</taxon>
        <taxon>Pseudomonadati</taxon>
        <taxon>Bacteroidota</taxon>
        <taxon>Cytophagia</taxon>
        <taxon>Cytophagales</taxon>
        <taxon>Cytophagaceae</taxon>
        <taxon>Rudanella</taxon>
    </lineage>
</organism>
<comment type="caution">
    <text evidence="4">The sequence shown here is derived from an EMBL/GenBank/DDBJ whole genome shotgun (WGS) entry which is preliminary data.</text>
</comment>
<dbReference type="InterPro" id="IPR050640">
    <property type="entry name" value="Bact_2-comp_sensor_kinase"/>
</dbReference>
<dbReference type="PANTHER" id="PTHR34220:SF7">
    <property type="entry name" value="SENSOR HISTIDINE KINASE YPDA"/>
    <property type="match status" value="1"/>
</dbReference>
<dbReference type="GO" id="GO:0016020">
    <property type="term" value="C:membrane"/>
    <property type="evidence" value="ECO:0007669"/>
    <property type="project" value="InterPro"/>
</dbReference>
<keyword evidence="2" id="KW-0472">Membrane</keyword>
<feature type="transmembrane region" description="Helical" evidence="2">
    <location>
        <begin position="72"/>
        <end position="91"/>
    </location>
</feature>
<dbReference type="EMBL" id="WELI01000011">
    <property type="protein sequence ID" value="KAB7727398.1"/>
    <property type="molecule type" value="Genomic_DNA"/>
</dbReference>
<feature type="domain" description="Signal transduction histidine kinase internal region" evidence="3">
    <location>
        <begin position="179"/>
        <end position="256"/>
    </location>
</feature>
<protein>
    <submittedName>
        <fullName evidence="4">Sensor protein lytS</fullName>
    </submittedName>
</protein>
<proteinExistence type="predicted"/>
<dbReference type="Pfam" id="PF06580">
    <property type="entry name" value="His_kinase"/>
    <property type="match status" value="1"/>
</dbReference>
<keyword evidence="2" id="KW-1133">Transmembrane helix</keyword>
<accession>A0A7J5TU21</accession>
<evidence type="ECO:0000259" key="3">
    <source>
        <dbReference type="Pfam" id="PF06580"/>
    </source>
</evidence>
<feature type="transmembrane region" description="Helical" evidence="2">
    <location>
        <begin position="7"/>
        <end position="26"/>
    </location>
</feature>
<gene>
    <name evidence="4" type="ORF">F5984_22435</name>
</gene>
<evidence type="ECO:0000256" key="1">
    <source>
        <dbReference type="SAM" id="Coils"/>
    </source>
</evidence>
<evidence type="ECO:0000256" key="2">
    <source>
        <dbReference type="SAM" id="Phobius"/>
    </source>
</evidence>
<keyword evidence="2" id="KW-0812">Transmembrane</keyword>
<dbReference type="Proteomes" id="UP000488299">
    <property type="component" value="Unassembled WGS sequence"/>
</dbReference>
<dbReference type="InterPro" id="IPR010559">
    <property type="entry name" value="Sig_transdc_His_kin_internal"/>
</dbReference>
<dbReference type="AlphaFoldDB" id="A0A7J5TU21"/>
<keyword evidence="5" id="KW-1185">Reference proteome</keyword>
<evidence type="ECO:0000313" key="4">
    <source>
        <dbReference type="EMBL" id="KAB7727398.1"/>
    </source>
</evidence>
<evidence type="ECO:0000313" key="5">
    <source>
        <dbReference type="Proteomes" id="UP000488299"/>
    </source>
</evidence>
<reference evidence="4 5" key="1">
    <citation type="submission" date="2019-10" db="EMBL/GenBank/DDBJ databases">
        <title>Rudanella paleaurantiibacter sp. nov., isolated from sludge.</title>
        <authorList>
            <person name="Xu S.Q."/>
        </authorList>
    </citation>
    <scope>NUCLEOTIDE SEQUENCE [LARGE SCALE GENOMIC DNA]</scope>
    <source>
        <strain evidence="4 5">HX-22-17</strain>
    </source>
</reference>
<name>A0A7J5TU21_9BACT</name>
<dbReference type="GO" id="GO:0000155">
    <property type="term" value="F:phosphorelay sensor kinase activity"/>
    <property type="evidence" value="ECO:0007669"/>
    <property type="project" value="InterPro"/>
</dbReference>
<sequence>MISDRWLRWGGISLVTLFALLTEPLVREPLTRTHLILLVTKVVAITLHWYLNRAIIIHFRLRSTFPFGKPSLRAVTLLACTLGTAVLAWVINLWRHIVTTGTPAGYDGKAVALQVHIDKIILTASPFGFDLFRSFLIAAFFLILYELYFYNRDSSVYKTQLEQLERERERLQMVNLQSQLEVLKQQVNPHFLFNALNSLSALISEDPEKAEVFVDKLSSVYRYVLRSGTEQNLTTLAAELQFIDGYYHLLQTRYGSGLTLSVAIPESAKNLQLPPLTLQLLVENAVKHNVVSVKRPLHIQIQTDQLGWLIVQNNLQHKATRALSNGVGLSNIVAKYQMLNLPQPVVSASDSTFEIRLPLSPSAN</sequence>
<feature type="coiled-coil region" evidence="1">
    <location>
        <begin position="154"/>
        <end position="186"/>
    </location>
</feature>